<keyword evidence="8" id="KW-1185">Reference proteome</keyword>
<evidence type="ECO:0000259" key="4">
    <source>
        <dbReference type="PROSITE" id="PS51746"/>
    </source>
</evidence>
<dbReference type="PANTHER" id="PTHR43156">
    <property type="entry name" value="STAGE II SPORULATION PROTEIN E-RELATED"/>
    <property type="match status" value="1"/>
</dbReference>
<evidence type="ECO:0000313" key="8">
    <source>
        <dbReference type="Proteomes" id="UP000396862"/>
    </source>
</evidence>
<keyword evidence="2" id="KW-0812">Transmembrane</keyword>
<gene>
    <name evidence="6" type="ORF">CLV93_11375</name>
    <name evidence="5" type="ORF">JCM18694_26650</name>
</gene>
<protein>
    <submittedName>
        <fullName evidence="6">Serine phosphatase RsbU (Regulator of sigma subunit)</fullName>
    </submittedName>
</protein>
<dbReference type="Gene3D" id="3.30.450.20">
    <property type="entry name" value="PAS domain"/>
    <property type="match status" value="2"/>
</dbReference>
<dbReference type="GO" id="GO:0016791">
    <property type="term" value="F:phosphatase activity"/>
    <property type="evidence" value="ECO:0007669"/>
    <property type="project" value="TreeGrafter"/>
</dbReference>
<dbReference type="OrthoDB" id="9763484at2"/>
<dbReference type="AlphaFoldDB" id="A0A2P8C750"/>
<dbReference type="GO" id="GO:0016020">
    <property type="term" value="C:membrane"/>
    <property type="evidence" value="ECO:0007669"/>
    <property type="project" value="InterPro"/>
</dbReference>
<evidence type="ECO:0000313" key="5">
    <source>
        <dbReference type="EMBL" id="GET22419.1"/>
    </source>
</evidence>
<dbReference type="PROSITE" id="PS50885">
    <property type="entry name" value="HAMP"/>
    <property type="match status" value="1"/>
</dbReference>
<dbReference type="InterPro" id="IPR003660">
    <property type="entry name" value="HAMP_dom"/>
</dbReference>
<feature type="domain" description="HAMP" evidence="3">
    <location>
        <begin position="323"/>
        <end position="373"/>
    </location>
</feature>
<keyword evidence="2" id="KW-0472">Membrane</keyword>
<dbReference type="CDD" id="cd12912">
    <property type="entry name" value="PDC2_MCP_like"/>
    <property type="match status" value="1"/>
</dbReference>
<keyword evidence="2" id="KW-1133">Transmembrane helix</keyword>
<evidence type="ECO:0000313" key="6">
    <source>
        <dbReference type="EMBL" id="PSK80781.1"/>
    </source>
</evidence>
<reference evidence="6 7" key="1">
    <citation type="submission" date="2018-03" db="EMBL/GenBank/DDBJ databases">
        <title>Genomic Encyclopedia of Archaeal and Bacterial Type Strains, Phase II (KMG-II): from individual species to whole genera.</title>
        <authorList>
            <person name="Goeker M."/>
        </authorList>
    </citation>
    <scope>NUCLEOTIDE SEQUENCE [LARGE SCALE GENOMIC DNA]</scope>
    <source>
        <strain evidence="6 7">DSM 27267</strain>
    </source>
</reference>
<dbReference type="Pfam" id="PF07228">
    <property type="entry name" value="SpoIIE"/>
    <property type="match status" value="1"/>
</dbReference>
<dbReference type="Proteomes" id="UP000240621">
    <property type="component" value="Unassembled WGS sequence"/>
</dbReference>
<dbReference type="RefSeq" id="WP_106543641.1">
    <property type="nucleotide sequence ID" value="NZ_BLAU01000001.1"/>
</dbReference>
<dbReference type="PANTHER" id="PTHR43156:SF2">
    <property type="entry name" value="STAGE II SPORULATION PROTEIN E"/>
    <property type="match status" value="1"/>
</dbReference>
<dbReference type="PROSITE" id="PS51746">
    <property type="entry name" value="PPM_2"/>
    <property type="match status" value="1"/>
</dbReference>
<dbReference type="EMBL" id="PYGC01000013">
    <property type="protein sequence ID" value="PSK80781.1"/>
    <property type="molecule type" value="Genomic_DNA"/>
</dbReference>
<accession>A0A2P8C750</accession>
<keyword evidence="1" id="KW-0378">Hydrolase</keyword>
<organism evidence="6 7">
    <name type="scientific">Prolixibacter denitrificans</name>
    <dbReference type="NCBI Taxonomy" id="1541063"/>
    <lineage>
        <taxon>Bacteria</taxon>
        <taxon>Pseudomonadati</taxon>
        <taxon>Bacteroidota</taxon>
        <taxon>Bacteroidia</taxon>
        <taxon>Marinilabiliales</taxon>
        <taxon>Prolixibacteraceae</taxon>
        <taxon>Prolixibacter</taxon>
    </lineage>
</organism>
<feature type="transmembrane region" description="Helical" evidence="2">
    <location>
        <begin position="299"/>
        <end position="321"/>
    </location>
</feature>
<reference evidence="5 8" key="2">
    <citation type="submission" date="2019-10" db="EMBL/GenBank/DDBJ databases">
        <title>Prolixibacter strains distinguished by the presence of nitrate reductase genes were adept at nitrate-dependent anaerobic corrosion of metallic iron and carbon steel.</title>
        <authorList>
            <person name="Iino T."/>
            <person name="Shono N."/>
            <person name="Ito K."/>
            <person name="Nakamura R."/>
            <person name="Sueoka K."/>
            <person name="Harayama S."/>
            <person name="Ohkuma M."/>
        </authorList>
    </citation>
    <scope>NUCLEOTIDE SEQUENCE [LARGE SCALE GENOMIC DNA]</scope>
    <source>
        <strain evidence="5 8">MIC1-1</strain>
    </source>
</reference>
<feature type="transmembrane region" description="Helical" evidence="2">
    <location>
        <begin position="6"/>
        <end position="30"/>
    </location>
</feature>
<dbReference type="Gene3D" id="3.60.40.10">
    <property type="entry name" value="PPM-type phosphatase domain"/>
    <property type="match status" value="1"/>
</dbReference>
<evidence type="ECO:0000256" key="1">
    <source>
        <dbReference type="ARBA" id="ARBA00022801"/>
    </source>
</evidence>
<dbReference type="EMBL" id="BLAU01000001">
    <property type="protein sequence ID" value="GET22419.1"/>
    <property type="molecule type" value="Genomic_DNA"/>
</dbReference>
<dbReference type="SMART" id="SM00331">
    <property type="entry name" value="PP2C_SIG"/>
    <property type="match status" value="1"/>
</dbReference>
<dbReference type="InterPro" id="IPR052016">
    <property type="entry name" value="Bact_Sigma-Reg"/>
</dbReference>
<dbReference type="Gene3D" id="6.10.340.10">
    <property type="match status" value="1"/>
</dbReference>
<name>A0A2P8C750_9BACT</name>
<proteinExistence type="predicted"/>
<dbReference type="SUPFAM" id="SSF81606">
    <property type="entry name" value="PP2C-like"/>
    <property type="match status" value="1"/>
</dbReference>
<dbReference type="Proteomes" id="UP000396862">
    <property type="component" value="Unassembled WGS sequence"/>
</dbReference>
<evidence type="ECO:0000313" key="7">
    <source>
        <dbReference type="Proteomes" id="UP000240621"/>
    </source>
</evidence>
<evidence type="ECO:0000259" key="3">
    <source>
        <dbReference type="PROSITE" id="PS50885"/>
    </source>
</evidence>
<dbReference type="GO" id="GO:0007165">
    <property type="term" value="P:signal transduction"/>
    <property type="evidence" value="ECO:0007669"/>
    <property type="project" value="InterPro"/>
</dbReference>
<dbReference type="InterPro" id="IPR036457">
    <property type="entry name" value="PPM-type-like_dom_sf"/>
</dbReference>
<evidence type="ECO:0000256" key="2">
    <source>
        <dbReference type="SAM" id="Phobius"/>
    </source>
</evidence>
<feature type="domain" description="PPM-type phosphatase" evidence="4">
    <location>
        <begin position="413"/>
        <end position="627"/>
    </location>
</feature>
<comment type="caution">
    <text evidence="6">The sequence shown here is derived from an EMBL/GenBank/DDBJ whole genome shotgun (WGS) entry which is preliminary data.</text>
</comment>
<dbReference type="InterPro" id="IPR001932">
    <property type="entry name" value="PPM-type_phosphatase-like_dom"/>
</dbReference>
<sequence length="635" mass="71211">MKNQNIAFHLSFYLLLAGFTLTMLIVAIGYRFTRDTILDGLADRAQTVTHTASLLVNDAVVHARKSAEIIESGTKQMNSAQEMEDLLQLVLKSNPHLEAVQLKENLNSSEEVDHFFYRKDSTIIGSDSDLPMCTQLQDWYHQVFVSGKAGWSDPFWVEGHKTQCIAYAIPFHVKKNGKEVPAIACSVMSLKDVYNELSGIQIYKSGFPILFSSKGKVVYHPQPAFLNENVDTLSHCFSLGDLSKIKRIISRGVGGKTLLNPACYGGRRATAVYWPVTENGWLMMVLVPYSELLGELRKVIILVMFLVLIGTGVMVSVTILLSRSVTTPITQLADEARRIMEEEGEPLEVVGNEFEVLAGGLAHMKQRMENYHARWVQSRRDQEELDRELDLARSIEMSIVPSRFPIFPDRKEFDCFGKLIPARSVGGDLFDVFFLDEDKLCISICDTLGKGIPAAMFSVMTRTLMRGIATANIQVGSIMERLNEELCSDAESDMFVTVFLSVLEISTGTFTYCNAGHPHPYLLRRDGAVEELQHSHGIPVGVMPRQTFDETKMVFKPGEMLITYTDGVTEEQNESGKMFGQDRLRYEIAQVGQVEPEAMVEGILDSLLSFRGRLEQRDDTTLFAVKYFGNIGQEE</sequence>